<keyword evidence="5" id="KW-0539">Nucleus</keyword>
<dbReference type="GO" id="GO:0010467">
    <property type="term" value="P:gene expression"/>
    <property type="evidence" value="ECO:0007669"/>
    <property type="project" value="UniProtKB-ARBA"/>
</dbReference>
<evidence type="ECO:0000256" key="4">
    <source>
        <dbReference type="ARBA" id="ARBA00023054"/>
    </source>
</evidence>
<evidence type="ECO:0000256" key="1">
    <source>
        <dbReference type="ARBA" id="ARBA00004123"/>
    </source>
</evidence>
<dbReference type="GO" id="GO:0005681">
    <property type="term" value="C:spliceosomal complex"/>
    <property type="evidence" value="ECO:0007669"/>
    <property type="project" value="TreeGrafter"/>
</dbReference>
<dbReference type="PANTHER" id="PTHR14978:SF0">
    <property type="entry name" value="BETA-CATENIN-LIKE PROTEIN 1"/>
    <property type="match status" value="1"/>
</dbReference>
<evidence type="ECO:0000313" key="8">
    <source>
        <dbReference type="EMBL" id="KUI74137.1"/>
    </source>
</evidence>
<keyword evidence="3" id="KW-0677">Repeat</keyword>
<feature type="region of interest" description="Disordered" evidence="6">
    <location>
        <begin position="1"/>
        <end position="106"/>
    </location>
</feature>
<keyword evidence="2" id="KW-0597">Phosphoprotein</keyword>
<dbReference type="InterPro" id="IPR016024">
    <property type="entry name" value="ARM-type_fold"/>
</dbReference>
<sequence length="612" mass="67909">MNCSRQDPDLFIDGQGSPANQASQKSGLPSKRKAEPLRDPNQVYKSVKLSNGSGRPAQIEDDADDDIEAGPAPPPDEDEDGDYGPSMPPGDEEGEEGDDEEGRFFGGGVTAQESRALDYINSADPEADLPEEKIDGSWLKKTALKFEQRINKNAAQRAKYEDDPAKFIQSEADLDADLKALSILGEHPELYPELAKLGTVGSLVGLLAHENTDIAIGAIEIIGELTDEDVAAEPEQWDALVDALLEADLIGLAVSNLGRLNEDSDDEADRNGVYHALNVVENLCSNVGTAEKIAKDDGLLKWLLERIQKKERPITQNKQYAAEILAILVQTSSTNRRRLADKDAVDVMLQLVASYRKLDPEKGEEEEYMENLFEALTSIVDEPEGKTKFIEAEGIDLCLIMLKEGKLSKPAALRLLDHAAGGASGAEVCQKLVGAGGLKTTFTMFMKKHPDNQTVEHLVGIFSWMLRLLPASSAERVRLLAKFVEKEYEKTDKLVKLRRDFSARLRLIDAQLEKEQQRRPEYAQDVDVEDERFLRRLDAGLFILQTIDVVLAWLCAEDDGVRRKIQELLADRDETFEVVKASLQERLNAIDDKESQEGKDTSEMLTTLMEFL</sequence>
<dbReference type="SMR" id="A0A194WCQ8"/>
<dbReference type="EMBL" id="CM003109">
    <property type="protein sequence ID" value="KUI74137.1"/>
    <property type="molecule type" value="Genomic_DNA"/>
</dbReference>
<dbReference type="InterPro" id="IPR013180">
    <property type="entry name" value="CTNNBL1_N"/>
</dbReference>
<feature type="domain" description="Beta-catenin-like protein 1 N-terminal" evidence="7">
    <location>
        <begin position="111"/>
        <end position="219"/>
    </location>
</feature>
<feature type="compositionally biased region" description="Acidic residues" evidence="6">
    <location>
        <begin position="59"/>
        <end position="68"/>
    </location>
</feature>
<name>A0A194WCQ8_CYTMA</name>
<dbReference type="InterPro" id="IPR039678">
    <property type="entry name" value="CTNNBL1"/>
</dbReference>
<evidence type="ECO:0000313" key="9">
    <source>
        <dbReference type="Proteomes" id="UP000078559"/>
    </source>
</evidence>
<feature type="compositionally biased region" description="Polar residues" evidence="6">
    <location>
        <begin position="17"/>
        <end position="27"/>
    </location>
</feature>
<dbReference type="SMART" id="SM01156">
    <property type="entry name" value="DUF1716"/>
    <property type="match status" value="1"/>
</dbReference>
<dbReference type="SUPFAM" id="SSF48371">
    <property type="entry name" value="ARM repeat"/>
    <property type="match status" value="1"/>
</dbReference>
<protein>
    <recommendedName>
        <fullName evidence="7">Beta-catenin-like protein 1 N-terminal domain-containing protein</fullName>
    </recommendedName>
</protein>
<accession>A0A194WCQ8</accession>
<dbReference type="OrthoDB" id="1898821at2759"/>
<evidence type="ECO:0000256" key="6">
    <source>
        <dbReference type="SAM" id="MobiDB-lite"/>
    </source>
</evidence>
<dbReference type="FunFam" id="1.25.10.10:FF:001136">
    <property type="entry name" value="Beta-catenin-like protein 1"/>
    <property type="match status" value="1"/>
</dbReference>
<keyword evidence="9" id="KW-1185">Reference proteome</keyword>
<evidence type="ECO:0000256" key="5">
    <source>
        <dbReference type="ARBA" id="ARBA00023242"/>
    </source>
</evidence>
<gene>
    <name evidence="8" type="ORF">VM1G_09673</name>
</gene>
<reference evidence="8" key="1">
    <citation type="submission" date="2014-12" db="EMBL/GenBank/DDBJ databases">
        <title>Genome Sequence of Valsa Canker Pathogens Uncovers a Specific Adaption of Colonization on Woody Bark.</title>
        <authorList>
            <person name="Yin Z."/>
            <person name="Liu H."/>
            <person name="Gao X."/>
            <person name="Li Z."/>
            <person name="Song N."/>
            <person name="Ke X."/>
            <person name="Dai Q."/>
            <person name="Wu Y."/>
            <person name="Sun Y."/>
            <person name="Xu J.-R."/>
            <person name="Kang Z.K."/>
            <person name="Wang L."/>
            <person name="Huang L."/>
        </authorList>
    </citation>
    <scope>NUCLEOTIDE SEQUENCE [LARGE SCALE GENOMIC DNA]</scope>
    <source>
        <strain evidence="8">03-8</strain>
    </source>
</reference>
<comment type="subcellular location">
    <subcellularLocation>
        <location evidence="1">Nucleus</location>
    </subcellularLocation>
</comment>
<dbReference type="AlphaFoldDB" id="A0A194WCQ8"/>
<keyword evidence="4" id="KW-0175">Coiled coil</keyword>
<dbReference type="Proteomes" id="UP000078559">
    <property type="component" value="Chromosome 12"/>
</dbReference>
<dbReference type="InterPro" id="IPR011989">
    <property type="entry name" value="ARM-like"/>
</dbReference>
<dbReference type="PANTHER" id="PTHR14978">
    <property type="entry name" value="BETA-CATENIN-LIKE PROTEIN 1 NUCLEAR ASSOCIATED PROTEIN"/>
    <property type="match status" value="1"/>
</dbReference>
<proteinExistence type="predicted"/>
<feature type="compositionally biased region" description="Acidic residues" evidence="6">
    <location>
        <begin position="90"/>
        <end position="101"/>
    </location>
</feature>
<dbReference type="Gene3D" id="1.25.10.10">
    <property type="entry name" value="Leucine-rich Repeat Variant"/>
    <property type="match status" value="1"/>
</dbReference>
<dbReference type="Pfam" id="PF08216">
    <property type="entry name" value="CTNNBL"/>
    <property type="match status" value="1"/>
</dbReference>
<organism evidence="8 9">
    <name type="scientific">Cytospora mali</name>
    <name type="common">Apple Valsa canker fungus</name>
    <name type="synonym">Valsa mali</name>
    <dbReference type="NCBI Taxonomy" id="578113"/>
    <lineage>
        <taxon>Eukaryota</taxon>
        <taxon>Fungi</taxon>
        <taxon>Dikarya</taxon>
        <taxon>Ascomycota</taxon>
        <taxon>Pezizomycotina</taxon>
        <taxon>Sordariomycetes</taxon>
        <taxon>Sordariomycetidae</taxon>
        <taxon>Diaporthales</taxon>
        <taxon>Cytosporaceae</taxon>
        <taxon>Cytospora</taxon>
    </lineage>
</organism>
<evidence type="ECO:0000259" key="7">
    <source>
        <dbReference type="SMART" id="SM01156"/>
    </source>
</evidence>
<evidence type="ECO:0000256" key="2">
    <source>
        <dbReference type="ARBA" id="ARBA00022553"/>
    </source>
</evidence>
<evidence type="ECO:0000256" key="3">
    <source>
        <dbReference type="ARBA" id="ARBA00022737"/>
    </source>
</evidence>